<protein>
    <submittedName>
        <fullName evidence="2">Uncharacterized protein</fullName>
    </submittedName>
</protein>
<evidence type="ECO:0000313" key="3">
    <source>
        <dbReference type="Proteomes" id="UP001292094"/>
    </source>
</evidence>
<name>A0AAE1QC53_9EUCA</name>
<evidence type="ECO:0000256" key="1">
    <source>
        <dbReference type="SAM" id="MobiDB-lite"/>
    </source>
</evidence>
<evidence type="ECO:0000313" key="2">
    <source>
        <dbReference type="EMBL" id="KAK4323738.1"/>
    </source>
</evidence>
<comment type="caution">
    <text evidence="2">The sequence shown here is derived from an EMBL/GenBank/DDBJ whole genome shotgun (WGS) entry which is preliminary data.</text>
</comment>
<dbReference type="AlphaFoldDB" id="A0AAE1QC53"/>
<feature type="compositionally biased region" description="Basic and acidic residues" evidence="1">
    <location>
        <begin position="94"/>
        <end position="108"/>
    </location>
</feature>
<organism evidence="2 3">
    <name type="scientific">Petrolisthes manimaculis</name>
    <dbReference type="NCBI Taxonomy" id="1843537"/>
    <lineage>
        <taxon>Eukaryota</taxon>
        <taxon>Metazoa</taxon>
        <taxon>Ecdysozoa</taxon>
        <taxon>Arthropoda</taxon>
        <taxon>Crustacea</taxon>
        <taxon>Multicrustacea</taxon>
        <taxon>Malacostraca</taxon>
        <taxon>Eumalacostraca</taxon>
        <taxon>Eucarida</taxon>
        <taxon>Decapoda</taxon>
        <taxon>Pleocyemata</taxon>
        <taxon>Anomura</taxon>
        <taxon>Galatheoidea</taxon>
        <taxon>Porcellanidae</taxon>
        <taxon>Petrolisthes</taxon>
    </lineage>
</organism>
<keyword evidence="3" id="KW-1185">Reference proteome</keyword>
<dbReference type="Proteomes" id="UP001292094">
    <property type="component" value="Unassembled WGS sequence"/>
</dbReference>
<accession>A0AAE1QC53</accession>
<feature type="region of interest" description="Disordered" evidence="1">
    <location>
        <begin position="1"/>
        <end position="108"/>
    </location>
</feature>
<feature type="compositionally biased region" description="Basic residues" evidence="1">
    <location>
        <begin position="60"/>
        <end position="74"/>
    </location>
</feature>
<feature type="compositionally biased region" description="Low complexity" evidence="1">
    <location>
        <begin position="27"/>
        <end position="39"/>
    </location>
</feature>
<feature type="compositionally biased region" description="Basic and acidic residues" evidence="1">
    <location>
        <begin position="50"/>
        <end position="59"/>
    </location>
</feature>
<dbReference type="EMBL" id="JAWZYT010000420">
    <property type="protein sequence ID" value="KAK4323738.1"/>
    <property type="molecule type" value="Genomic_DNA"/>
</dbReference>
<sequence>MTPWKSDDPVTTQPTPMVGRVVGGGTAVVTTNTNSSSSSGGPGTQQVRQARSEAEWEGRHSHKPPSNHTHRRSEHIRTHVDTQVSEAGSGAECVKSKETRERAGVPCR</sequence>
<reference evidence="2" key="1">
    <citation type="submission" date="2023-11" db="EMBL/GenBank/DDBJ databases">
        <title>Genome assemblies of two species of porcelain crab, Petrolisthes cinctipes and Petrolisthes manimaculis (Anomura: Porcellanidae).</title>
        <authorList>
            <person name="Angst P."/>
        </authorList>
    </citation>
    <scope>NUCLEOTIDE SEQUENCE</scope>
    <source>
        <strain evidence="2">PB745_02</strain>
        <tissue evidence="2">Gill</tissue>
    </source>
</reference>
<gene>
    <name evidence="2" type="ORF">Pmani_005584</name>
</gene>
<proteinExistence type="predicted"/>